<evidence type="ECO:0000256" key="5">
    <source>
        <dbReference type="ARBA" id="ARBA00022833"/>
    </source>
</evidence>
<evidence type="ECO:0000313" key="13">
    <source>
        <dbReference type="Proteomes" id="UP001206595"/>
    </source>
</evidence>
<feature type="compositionally biased region" description="Basic and acidic residues" evidence="10">
    <location>
        <begin position="89"/>
        <end position="98"/>
    </location>
</feature>
<keyword evidence="7" id="KW-0804">Transcription</keyword>
<dbReference type="Pfam" id="PF00096">
    <property type="entry name" value="zf-C2H2"/>
    <property type="match status" value="1"/>
</dbReference>
<evidence type="ECO:0000256" key="3">
    <source>
        <dbReference type="ARBA" id="ARBA00022737"/>
    </source>
</evidence>
<keyword evidence="8" id="KW-0539">Nucleus</keyword>
<evidence type="ECO:0000256" key="10">
    <source>
        <dbReference type="SAM" id="MobiDB-lite"/>
    </source>
</evidence>
<dbReference type="SMART" id="SM00355">
    <property type="entry name" value="ZnF_C2H2"/>
    <property type="match status" value="2"/>
</dbReference>
<organism evidence="12 13">
    <name type="scientific">Umbelopsis ramanniana AG</name>
    <dbReference type="NCBI Taxonomy" id="1314678"/>
    <lineage>
        <taxon>Eukaryota</taxon>
        <taxon>Fungi</taxon>
        <taxon>Fungi incertae sedis</taxon>
        <taxon>Mucoromycota</taxon>
        <taxon>Mucoromycotina</taxon>
        <taxon>Umbelopsidomycetes</taxon>
        <taxon>Umbelopsidales</taxon>
        <taxon>Umbelopsidaceae</taxon>
        <taxon>Umbelopsis</taxon>
    </lineage>
</organism>
<dbReference type="GO" id="GO:0005634">
    <property type="term" value="C:nucleus"/>
    <property type="evidence" value="ECO:0007669"/>
    <property type="project" value="UniProtKB-SubCell"/>
</dbReference>
<evidence type="ECO:0000313" key="12">
    <source>
        <dbReference type="EMBL" id="KAI8578622.1"/>
    </source>
</evidence>
<feature type="domain" description="C2H2-type" evidence="11">
    <location>
        <begin position="24"/>
        <end position="54"/>
    </location>
</feature>
<feature type="compositionally biased region" description="Basic residues" evidence="10">
    <location>
        <begin position="78"/>
        <end position="88"/>
    </location>
</feature>
<evidence type="ECO:0000256" key="8">
    <source>
        <dbReference type="ARBA" id="ARBA00023242"/>
    </source>
</evidence>
<dbReference type="PROSITE" id="PS00028">
    <property type="entry name" value="ZINC_FINGER_C2H2_1"/>
    <property type="match status" value="1"/>
</dbReference>
<evidence type="ECO:0000256" key="2">
    <source>
        <dbReference type="ARBA" id="ARBA00022723"/>
    </source>
</evidence>
<keyword evidence="2" id="KW-0479">Metal-binding</keyword>
<dbReference type="SUPFAM" id="SSF57667">
    <property type="entry name" value="beta-beta-alpha zinc fingers"/>
    <property type="match status" value="1"/>
</dbReference>
<feature type="compositionally biased region" description="Polar residues" evidence="10">
    <location>
        <begin position="159"/>
        <end position="169"/>
    </location>
</feature>
<dbReference type="GO" id="GO:0000978">
    <property type="term" value="F:RNA polymerase II cis-regulatory region sequence-specific DNA binding"/>
    <property type="evidence" value="ECO:0007669"/>
    <property type="project" value="TreeGrafter"/>
</dbReference>
<dbReference type="Gene3D" id="3.30.160.60">
    <property type="entry name" value="Classic Zinc Finger"/>
    <property type="match status" value="2"/>
</dbReference>
<evidence type="ECO:0000256" key="1">
    <source>
        <dbReference type="ARBA" id="ARBA00004123"/>
    </source>
</evidence>
<dbReference type="EMBL" id="MU620927">
    <property type="protein sequence ID" value="KAI8578622.1"/>
    <property type="molecule type" value="Genomic_DNA"/>
</dbReference>
<feature type="region of interest" description="Disordered" evidence="10">
    <location>
        <begin position="159"/>
        <end position="188"/>
    </location>
</feature>
<feature type="region of interest" description="Disordered" evidence="10">
    <location>
        <begin position="1"/>
        <end position="21"/>
    </location>
</feature>
<evidence type="ECO:0000259" key="11">
    <source>
        <dbReference type="PROSITE" id="PS50157"/>
    </source>
</evidence>
<dbReference type="PROSITE" id="PS50157">
    <property type="entry name" value="ZINC_FINGER_C2H2_2"/>
    <property type="match status" value="2"/>
</dbReference>
<dbReference type="FunFam" id="3.30.160.60:FF:002343">
    <property type="entry name" value="Zinc finger protein 33A"/>
    <property type="match status" value="1"/>
</dbReference>
<comment type="caution">
    <text evidence="12">The sequence shown here is derived from an EMBL/GenBank/DDBJ whole genome shotgun (WGS) entry which is preliminary data.</text>
</comment>
<reference evidence="12" key="2">
    <citation type="journal article" date="2022" name="Proc. Natl. Acad. Sci. U.S.A.">
        <title>Diploid-dominant life cycles characterize the early evolution of Fungi.</title>
        <authorList>
            <person name="Amses K.R."/>
            <person name="Simmons D.R."/>
            <person name="Longcore J.E."/>
            <person name="Mondo S.J."/>
            <person name="Seto K."/>
            <person name="Jeronimo G.H."/>
            <person name="Bonds A.E."/>
            <person name="Quandt C.A."/>
            <person name="Davis W.J."/>
            <person name="Chang Y."/>
            <person name="Federici B.A."/>
            <person name="Kuo A."/>
            <person name="LaButti K."/>
            <person name="Pangilinan J."/>
            <person name="Andreopoulos W."/>
            <person name="Tritt A."/>
            <person name="Riley R."/>
            <person name="Hundley H."/>
            <person name="Johnson J."/>
            <person name="Lipzen A."/>
            <person name="Barry K."/>
            <person name="Lang B.F."/>
            <person name="Cuomo C.A."/>
            <person name="Buchler N.E."/>
            <person name="Grigoriev I.V."/>
            <person name="Spatafora J.W."/>
            <person name="Stajich J.E."/>
            <person name="James T.Y."/>
        </authorList>
    </citation>
    <scope>NUCLEOTIDE SEQUENCE</scope>
    <source>
        <strain evidence="12">AG</strain>
    </source>
</reference>
<keyword evidence="5" id="KW-0862">Zinc</keyword>
<keyword evidence="3" id="KW-0677">Repeat</keyword>
<dbReference type="PANTHER" id="PTHR47428:SF1">
    <property type="entry name" value="REGULATORY PROTEIN MIG1-RELATED"/>
    <property type="match status" value="1"/>
</dbReference>
<feature type="region of interest" description="Disordered" evidence="10">
    <location>
        <begin position="75"/>
        <end position="128"/>
    </location>
</feature>
<reference evidence="12" key="1">
    <citation type="submission" date="2021-06" db="EMBL/GenBank/DDBJ databases">
        <authorList>
            <consortium name="DOE Joint Genome Institute"/>
            <person name="Mondo S.J."/>
            <person name="Amses K.R."/>
            <person name="Simmons D.R."/>
            <person name="Longcore J.E."/>
            <person name="Seto K."/>
            <person name="Alves G.H."/>
            <person name="Bonds A.E."/>
            <person name="Quandt C.A."/>
            <person name="Davis W.J."/>
            <person name="Chang Y."/>
            <person name="Letcher P.M."/>
            <person name="Powell M.J."/>
            <person name="Kuo A."/>
            <person name="Labutti K."/>
            <person name="Pangilinan J."/>
            <person name="Andreopoulos W."/>
            <person name="Tritt A."/>
            <person name="Riley R."/>
            <person name="Hundley H."/>
            <person name="Johnson J."/>
            <person name="Lipzen A."/>
            <person name="Barry K."/>
            <person name="Berbee M.L."/>
            <person name="Buchler N.E."/>
            <person name="Grigoriev I.V."/>
            <person name="Spatafora J.W."/>
            <person name="Stajich J.E."/>
            <person name="James T.Y."/>
        </authorList>
    </citation>
    <scope>NUCLEOTIDE SEQUENCE</scope>
    <source>
        <strain evidence="12">AG</strain>
    </source>
</reference>
<dbReference type="InterPro" id="IPR036236">
    <property type="entry name" value="Znf_C2H2_sf"/>
</dbReference>
<feature type="compositionally biased region" description="Low complexity" evidence="10">
    <location>
        <begin position="170"/>
        <end position="187"/>
    </location>
</feature>
<dbReference type="Proteomes" id="UP001206595">
    <property type="component" value="Unassembled WGS sequence"/>
</dbReference>
<dbReference type="InterPro" id="IPR013087">
    <property type="entry name" value="Znf_C2H2_type"/>
</dbReference>
<dbReference type="AlphaFoldDB" id="A0AAD5E8E7"/>
<name>A0AAD5E8E7_UMBRA</name>
<dbReference type="PANTHER" id="PTHR47428">
    <property type="entry name" value="REGULATORY PROTEIN MIG1-RELATED"/>
    <property type="match status" value="1"/>
</dbReference>
<dbReference type="GO" id="GO:0000433">
    <property type="term" value="P:carbon catabolite repression of transcription from RNA polymerase II promoter by glucose"/>
    <property type="evidence" value="ECO:0007669"/>
    <property type="project" value="TreeGrafter"/>
</dbReference>
<feature type="compositionally biased region" description="Basic residues" evidence="10">
    <location>
        <begin position="1"/>
        <end position="10"/>
    </location>
</feature>
<dbReference type="GO" id="GO:0008270">
    <property type="term" value="F:zinc ion binding"/>
    <property type="evidence" value="ECO:0007669"/>
    <property type="project" value="UniProtKB-KW"/>
</dbReference>
<comment type="subcellular location">
    <subcellularLocation>
        <location evidence="1">Nucleus</location>
    </subcellularLocation>
</comment>
<accession>A0AAD5E8E7</accession>
<evidence type="ECO:0000256" key="6">
    <source>
        <dbReference type="ARBA" id="ARBA00023015"/>
    </source>
</evidence>
<protein>
    <recommendedName>
        <fullName evidence="11">C2H2-type domain-containing protein</fullName>
    </recommendedName>
</protein>
<evidence type="ECO:0000256" key="9">
    <source>
        <dbReference type="PROSITE-ProRule" id="PRU00042"/>
    </source>
</evidence>
<keyword evidence="6" id="KW-0805">Transcription regulation</keyword>
<evidence type="ECO:0000256" key="4">
    <source>
        <dbReference type="ARBA" id="ARBA00022771"/>
    </source>
</evidence>
<evidence type="ECO:0000256" key="7">
    <source>
        <dbReference type="ARBA" id="ARBA00023163"/>
    </source>
</evidence>
<dbReference type="InterPro" id="IPR051007">
    <property type="entry name" value="creA/MIG_C2H2-ZnF"/>
</dbReference>
<sequence length="247" mass="28284">MPKTSTRNKHRADGSHTRSKQKLFQCTGFGDCKMVFTRSEHLARHARKHTGEKPFKCVVDGCARMFSRFDNMMQHTQTHNHQRNKKNREKFTEDETKSPRRKQQQRRALPPPPLQTTMLTPPHSHQKLPSMDQVVVGSWHSLPELPISPVSPTYNQWAHSVNSPPTSQHSPVSLVHSASSPSSVQSPDEPLFPFQQGDRRLSVAELCNPVEEHPIHSDSMFLPLDERISLTKDEYEALEGLTQFQRI</sequence>
<keyword evidence="4 9" id="KW-0863">Zinc-finger</keyword>
<feature type="domain" description="C2H2-type" evidence="11">
    <location>
        <begin position="55"/>
        <end position="84"/>
    </location>
</feature>
<dbReference type="GeneID" id="75918742"/>
<dbReference type="RefSeq" id="XP_051443626.1">
    <property type="nucleotide sequence ID" value="XM_051593400.1"/>
</dbReference>
<proteinExistence type="predicted"/>
<dbReference type="GO" id="GO:0005737">
    <property type="term" value="C:cytoplasm"/>
    <property type="evidence" value="ECO:0007669"/>
    <property type="project" value="TreeGrafter"/>
</dbReference>
<keyword evidence="13" id="KW-1185">Reference proteome</keyword>
<gene>
    <name evidence="12" type="ORF">K450DRAFT_281492</name>
</gene>